<sequence>MEDALAISPPGDIVLNVARAADPAKAAAARERLQAKSGATASFSAVFDNQPVGTTKVSVNAPSDVEKKFEAMVLQNFMQSLLPEETSAVYGEGLAGEMWRSMLAQQLSETLAEKGGIGIARNVLRDYTVENEKPVPVGAVSQTPEQEAIGRRTLLSTAMVEEIERHAAKTLGVNTAPSSSRDEES</sequence>
<dbReference type="InterPro" id="IPR019301">
    <property type="entry name" value="Flagellar_prot_FlgJ_N"/>
</dbReference>
<evidence type="ECO:0000313" key="2">
    <source>
        <dbReference type="EMBL" id="MBY8917686.1"/>
    </source>
</evidence>
<keyword evidence="3" id="KW-1185">Reference proteome</keyword>
<dbReference type="Proteomes" id="UP000777661">
    <property type="component" value="Unassembled WGS sequence"/>
</dbReference>
<proteinExistence type="predicted"/>
<dbReference type="EMBL" id="JAHSQO010000004">
    <property type="protein sequence ID" value="MBY8917686.1"/>
    <property type="molecule type" value="Genomic_DNA"/>
</dbReference>
<protein>
    <submittedName>
        <fullName evidence="2">Rod-binding protein</fullName>
    </submittedName>
</protein>
<organism evidence="2 3">
    <name type="scientific">Nitratireductor rhodophyticola</name>
    <dbReference type="NCBI Taxonomy" id="2854036"/>
    <lineage>
        <taxon>Bacteria</taxon>
        <taxon>Pseudomonadati</taxon>
        <taxon>Pseudomonadota</taxon>
        <taxon>Alphaproteobacteria</taxon>
        <taxon>Hyphomicrobiales</taxon>
        <taxon>Phyllobacteriaceae</taxon>
        <taxon>Nitratireductor</taxon>
    </lineage>
</organism>
<comment type="caution">
    <text evidence="2">The sequence shown here is derived from an EMBL/GenBank/DDBJ whole genome shotgun (WGS) entry which is preliminary data.</text>
</comment>
<dbReference type="Pfam" id="PF10135">
    <property type="entry name" value="Rod-binding"/>
    <property type="match status" value="1"/>
</dbReference>
<evidence type="ECO:0000259" key="1">
    <source>
        <dbReference type="Pfam" id="PF10135"/>
    </source>
</evidence>
<evidence type="ECO:0000313" key="3">
    <source>
        <dbReference type="Proteomes" id="UP000777661"/>
    </source>
</evidence>
<gene>
    <name evidence="2" type="ORF">KVG22_13865</name>
</gene>
<accession>A0ABS7R9T5</accession>
<name>A0ABS7R9T5_9HYPH</name>
<reference evidence="2 3" key="1">
    <citation type="submission" date="2021-06" db="EMBL/GenBank/DDBJ databases">
        <title>Nitratireductor porphyridii sp. nov., isolated from a small marine red alga, Porphyridium purpureum in South Korea.</title>
        <authorList>
            <person name="Kim K.H."/>
            <person name="Kristyanto S."/>
            <person name="Jeon C.O."/>
        </authorList>
    </citation>
    <scope>NUCLEOTIDE SEQUENCE [LARGE SCALE GENOMIC DNA]</scope>
    <source>
        <strain evidence="2 3">R6</strain>
    </source>
</reference>
<feature type="domain" description="Flagellar protein FlgJ N-terminal" evidence="1">
    <location>
        <begin position="87"/>
        <end position="121"/>
    </location>
</feature>